<dbReference type="Proteomes" id="UP000237466">
    <property type="component" value="Unassembled WGS sequence"/>
</dbReference>
<reference evidence="1 2" key="1">
    <citation type="journal article" date="2018" name="Front. Microbiol.">
        <title>Phylogeny of Vibrio vulnificus from the Analysis of the Core-Genome: Implications for Intra-Species Taxonomy.</title>
        <authorList>
            <person name="Roig F.J."/>
            <person name="Gonzalez-Candelas F."/>
            <person name="Sanjuan E."/>
            <person name="Fouz B."/>
            <person name="Feil E.J."/>
            <person name="Llorens C."/>
            <person name="Baker-Austin C."/>
            <person name="Oliver J.D."/>
            <person name="Danin-Poleg Y."/>
            <person name="Gibas C.J."/>
            <person name="Kashi Y."/>
            <person name="Gulig P.A."/>
            <person name="Morrison S.S."/>
            <person name="Amaro C."/>
        </authorList>
    </citation>
    <scope>NUCLEOTIDE SEQUENCE [LARGE SCALE GENOMIC DNA]</scope>
    <source>
        <strain evidence="1 2">CECT4608</strain>
    </source>
</reference>
<gene>
    <name evidence="1" type="ORF">CRN52_11700</name>
</gene>
<evidence type="ECO:0000313" key="2">
    <source>
        <dbReference type="Proteomes" id="UP000237466"/>
    </source>
</evidence>
<dbReference type="InterPro" id="IPR015943">
    <property type="entry name" value="WD40/YVTN_repeat-like_dom_sf"/>
</dbReference>
<evidence type="ECO:0000313" key="1">
    <source>
        <dbReference type="EMBL" id="POB47633.1"/>
    </source>
</evidence>
<dbReference type="EMBL" id="PDGH01000100">
    <property type="protein sequence ID" value="POB47633.1"/>
    <property type="molecule type" value="Genomic_DNA"/>
</dbReference>
<dbReference type="InterPro" id="IPR011048">
    <property type="entry name" value="Haem_d1_sf"/>
</dbReference>
<comment type="caution">
    <text evidence="1">The sequence shown here is derived from an EMBL/GenBank/DDBJ whole genome shotgun (WGS) entry which is preliminary data.</text>
</comment>
<proteinExistence type="predicted"/>
<dbReference type="SUPFAM" id="SSF51004">
    <property type="entry name" value="C-terminal (heme d1) domain of cytochrome cd1-nitrite reductase"/>
    <property type="match status" value="1"/>
</dbReference>
<dbReference type="RefSeq" id="WP_103200384.1">
    <property type="nucleotide sequence ID" value="NZ_JAUHGU010000009.1"/>
</dbReference>
<name>A0A2S3R2M8_VIBVL</name>
<dbReference type="AlphaFoldDB" id="A0A2S3R2M8"/>
<accession>A0A2S3R2M8</accession>
<evidence type="ECO:0008006" key="3">
    <source>
        <dbReference type="Google" id="ProtNLM"/>
    </source>
</evidence>
<organism evidence="1 2">
    <name type="scientific">Vibrio vulnificus</name>
    <dbReference type="NCBI Taxonomy" id="672"/>
    <lineage>
        <taxon>Bacteria</taxon>
        <taxon>Pseudomonadati</taxon>
        <taxon>Pseudomonadota</taxon>
        <taxon>Gammaproteobacteria</taxon>
        <taxon>Vibrionales</taxon>
        <taxon>Vibrionaceae</taxon>
        <taxon>Vibrio</taxon>
    </lineage>
</organism>
<protein>
    <recommendedName>
        <fullName evidence="3">5-methyltetrahydrofolate--homocysteine methyltransferase</fullName>
    </recommendedName>
</protein>
<dbReference type="Gene3D" id="2.130.10.10">
    <property type="entry name" value="YVTN repeat-like/Quinoprotein amine dehydrogenase"/>
    <property type="match status" value="1"/>
</dbReference>
<sequence>MQPLLTTKGKYTALSLAVMLTLSGCSEGENKADHHNHQDSEHSPSAMSRLVVTEQGSTNLYVLEGKDWAPLEQFNLQNTPSGLKTSPDGRYALALQRNQNLVEVLDSGIEAEAHGDHFHLHVERPQLLTTQYQGIKPTHYDLSDDAAALFFDGDSNSGENAEFRVLNDASIANGTALAHYTFGYAVHGTAQLFGEHAFTGIVDNAANPALPNKVVALERHGDHFHELSTATEACPALHGSAQSKTQVAFACSDGVIVVDTPNATPQFIKLANPAGLDTGSRFGTVVGFDAADKLLFLTRQAQAFYLAQGELKEVNWKSSPEESALAHYAANDALVVVSTNGTLKVFNAAANFIQSHNITLWKTPPALAEGQKIQLTEDKRTGHLIVSDPANNQLLEIDLVKEEVRQHPLDFVPHLLTWVGTVEQEHQH</sequence>